<reference evidence="4 5" key="1">
    <citation type="submission" date="2011-08" db="EMBL/GenBank/DDBJ databases">
        <authorList>
            <person name="Weinstock G."/>
            <person name="Sodergren E."/>
            <person name="Clifton S."/>
            <person name="Fulton L."/>
            <person name="Fulton B."/>
            <person name="Courtney L."/>
            <person name="Fronick C."/>
            <person name="Harrison M."/>
            <person name="Strong C."/>
            <person name="Farmer C."/>
            <person name="Delahaunty K."/>
            <person name="Markovic C."/>
            <person name="Hall O."/>
            <person name="Minx P."/>
            <person name="Tomlinson C."/>
            <person name="Mitreva M."/>
            <person name="Hou S."/>
            <person name="Chen J."/>
            <person name="Wollam A."/>
            <person name="Pepin K.H."/>
            <person name="Johnson M."/>
            <person name="Bhonagiri V."/>
            <person name="Zhang X."/>
            <person name="Suruliraj S."/>
            <person name="Warren W."/>
            <person name="Chinwalla A."/>
            <person name="Mardis E.R."/>
            <person name="Wilson R.K."/>
        </authorList>
    </citation>
    <scope>NUCLEOTIDE SEQUENCE [LARGE SCALE GENOMIC DNA]</scope>
    <source>
        <strain evidence="4 5">ATCC 33091</strain>
    </source>
</reference>
<dbReference type="GO" id="GO:0003677">
    <property type="term" value="F:DNA binding"/>
    <property type="evidence" value="ECO:0007669"/>
    <property type="project" value="UniProtKB-UniRule"/>
</dbReference>
<evidence type="ECO:0000259" key="3">
    <source>
        <dbReference type="PROSITE" id="PS50977"/>
    </source>
</evidence>
<evidence type="ECO:0000256" key="1">
    <source>
        <dbReference type="ARBA" id="ARBA00023125"/>
    </source>
</evidence>
<proteinExistence type="predicted"/>
<dbReference type="PROSITE" id="PS50977">
    <property type="entry name" value="HTH_TETR_2"/>
    <property type="match status" value="1"/>
</dbReference>
<dbReference type="SUPFAM" id="SSF46689">
    <property type="entry name" value="Homeodomain-like"/>
    <property type="match status" value="1"/>
</dbReference>
<dbReference type="EMBL" id="AGCN01000001">
    <property type="protein sequence ID" value="EHN62821.1"/>
    <property type="molecule type" value="Genomic_DNA"/>
</dbReference>
<dbReference type="PANTHER" id="PTHR43479">
    <property type="entry name" value="ACREF/ENVCD OPERON REPRESSOR-RELATED"/>
    <property type="match status" value="1"/>
</dbReference>
<evidence type="ECO:0000256" key="2">
    <source>
        <dbReference type="PROSITE-ProRule" id="PRU00335"/>
    </source>
</evidence>
<dbReference type="InterPro" id="IPR001647">
    <property type="entry name" value="HTH_TetR"/>
</dbReference>
<feature type="DNA-binding region" description="H-T-H motif" evidence="2">
    <location>
        <begin position="35"/>
        <end position="54"/>
    </location>
</feature>
<evidence type="ECO:0000313" key="4">
    <source>
        <dbReference type="EMBL" id="EHN62821.1"/>
    </source>
</evidence>
<dbReference type="PRINTS" id="PR00455">
    <property type="entry name" value="HTHTETR"/>
</dbReference>
<dbReference type="Gene3D" id="1.10.10.60">
    <property type="entry name" value="Homeodomain-like"/>
    <property type="match status" value="1"/>
</dbReference>
<accession>A0AB72ZDA1</accession>
<dbReference type="Gene3D" id="1.10.357.10">
    <property type="entry name" value="Tetracycline Repressor, domain 2"/>
    <property type="match status" value="1"/>
</dbReference>
<dbReference type="AlphaFoldDB" id="A0AB72ZDA1"/>
<feature type="domain" description="HTH tetR-type" evidence="3">
    <location>
        <begin position="12"/>
        <end position="72"/>
    </location>
</feature>
<protein>
    <submittedName>
        <fullName evidence="4">Transcriptional regulator, TetR family</fullName>
    </submittedName>
</protein>
<dbReference type="Pfam" id="PF00440">
    <property type="entry name" value="TetR_N"/>
    <property type="match status" value="1"/>
</dbReference>
<dbReference type="InterPro" id="IPR009057">
    <property type="entry name" value="Homeodomain-like_sf"/>
</dbReference>
<name>A0AB72ZDA1_LISIO</name>
<sequence>MCVMNNYEKRTLKKKTAITHAALTLFGKAGFSEVSIKDIASLAGVSQVSIYNYFGNKEALVAECAKVIMQDTISLAEEILVSEGTFTEKLTRAIQLCHAEINVSLSKFISTEASKDPQFITLLVNNINKLKNDIYMEYVAAGKKAKVINNDISDDVIQLFIDAINGLGLTVPEEELEKKQAEIIHLFLYGLIGKA</sequence>
<comment type="caution">
    <text evidence="4">The sequence shown here is derived from an EMBL/GenBank/DDBJ whole genome shotgun (WGS) entry which is preliminary data.</text>
</comment>
<dbReference type="PANTHER" id="PTHR43479:SF21">
    <property type="entry name" value="TRANSCRIPTIONAL REGULATOR, TETR FAMILY"/>
    <property type="match status" value="1"/>
</dbReference>
<keyword evidence="5" id="KW-1185">Reference proteome</keyword>
<dbReference type="Proteomes" id="UP000003597">
    <property type="component" value="Unassembled WGS sequence"/>
</dbReference>
<organism evidence="4 5">
    <name type="scientific">Listeria innocua ATCC 33091</name>
    <dbReference type="NCBI Taxonomy" id="1002366"/>
    <lineage>
        <taxon>Bacteria</taxon>
        <taxon>Bacillati</taxon>
        <taxon>Bacillota</taxon>
        <taxon>Bacilli</taxon>
        <taxon>Bacillales</taxon>
        <taxon>Listeriaceae</taxon>
        <taxon>Listeria</taxon>
    </lineage>
</organism>
<gene>
    <name evidence="4" type="ORF">HMPREF0557_00037</name>
</gene>
<keyword evidence="1 2" id="KW-0238">DNA-binding</keyword>
<dbReference type="InterPro" id="IPR050624">
    <property type="entry name" value="HTH-type_Tx_Regulator"/>
</dbReference>
<evidence type="ECO:0000313" key="5">
    <source>
        <dbReference type="Proteomes" id="UP000003597"/>
    </source>
</evidence>